<name>A0A015TV44_BACFG</name>
<feature type="chain" id="PRO_5001479438" description="PepSY domain-containing protein" evidence="1">
    <location>
        <begin position="22"/>
        <end position="104"/>
    </location>
</feature>
<feature type="signal peptide" evidence="1">
    <location>
        <begin position="1"/>
        <end position="21"/>
    </location>
</feature>
<organism evidence="2 3">
    <name type="scientific">Bacteroides fragilis str. 3988T(B)14</name>
    <dbReference type="NCBI Taxonomy" id="1339315"/>
    <lineage>
        <taxon>Bacteria</taxon>
        <taxon>Pseudomonadati</taxon>
        <taxon>Bacteroidota</taxon>
        <taxon>Bacteroidia</taxon>
        <taxon>Bacteroidales</taxon>
        <taxon>Bacteroidaceae</taxon>
        <taxon>Bacteroides</taxon>
    </lineage>
</organism>
<comment type="caution">
    <text evidence="2">The sequence shown here is derived from an EMBL/GenBank/DDBJ whole genome shotgun (WGS) entry which is preliminary data.</text>
</comment>
<dbReference type="RefSeq" id="WP_005786878.1">
    <property type="nucleotide sequence ID" value="NZ_JGCY01000280.1"/>
</dbReference>
<evidence type="ECO:0000256" key="1">
    <source>
        <dbReference type="SAM" id="SignalP"/>
    </source>
</evidence>
<proteinExistence type="predicted"/>
<accession>A0A015TV44</accession>
<evidence type="ECO:0000313" key="3">
    <source>
        <dbReference type="Proteomes" id="UP000020529"/>
    </source>
</evidence>
<evidence type="ECO:0000313" key="2">
    <source>
        <dbReference type="EMBL" id="EXY74591.1"/>
    </source>
</evidence>
<dbReference type="GeneID" id="60367389"/>
<dbReference type="Proteomes" id="UP000020529">
    <property type="component" value="Unassembled WGS sequence"/>
</dbReference>
<reference evidence="2 3" key="1">
    <citation type="submission" date="2014-02" db="EMBL/GenBank/DDBJ databases">
        <authorList>
            <person name="Sears C."/>
            <person name="Carroll K."/>
            <person name="Sack B.R."/>
            <person name="Qadri F."/>
            <person name="Myers L.L."/>
            <person name="Chung G.-T."/>
            <person name="Escheverria P."/>
            <person name="Fraser C.M."/>
            <person name="Sadzewicz L."/>
            <person name="Shefchek K.A."/>
            <person name="Tallon L."/>
            <person name="Das S.P."/>
            <person name="Daugherty S."/>
            <person name="Mongodin E.F."/>
        </authorList>
    </citation>
    <scope>NUCLEOTIDE SEQUENCE [LARGE SCALE GENOMIC DNA]</scope>
    <source>
        <strain evidence="3">3988T(B)14</strain>
    </source>
</reference>
<dbReference type="EMBL" id="JGCY01000280">
    <property type="protein sequence ID" value="EXY74591.1"/>
    <property type="molecule type" value="Genomic_DNA"/>
</dbReference>
<dbReference type="AlphaFoldDB" id="A0A015TV44"/>
<gene>
    <name evidence="2" type="ORF">M124_1604</name>
</gene>
<sequence>MKKVLVALVIVMGLGFSVAKADEPLKKKSPKVEQRDSREDFTPIEVNNLPEAVIDELSCEGALIKEAFIAYSRSEGKLYKVIILSSDFHEQAVFLNERGNILNR</sequence>
<evidence type="ECO:0008006" key="4">
    <source>
        <dbReference type="Google" id="ProtNLM"/>
    </source>
</evidence>
<keyword evidence="1" id="KW-0732">Signal</keyword>
<dbReference type="PATRIC" id="fig|1339315.3.peg.2370"/>
<protein>
    <recommendedName>
        <fullName evidence="4">PepSY domain-containing protein</fullName>
    </recommendedName>
</protein>